<dbReference type="InterPro" id="IPR002562">
    <property type="entry name" value="3'-5'_exonuclease_dom"/>
</dbReference>
<evidence type="ECO:0000256" key="2">
    <source>
        <dbReference type="SAM" id="Phobius"/>
    </source>
</evidence>
<dbReference type="Gene3D" id="3.30.420.10">
    <property type="entry name" value="Ribonuclease H-like superfamily/Ribonuclease H"/>
    <property type="match status" value="1"/>
</dbReference>
<dbReference type="PANTHER" id="PTHR47765:SF2">
    <property type="entry name" value="EXONUCLEASE MUT-7 HOMOLOG"/>
    <property type="match status" value="1"/>
</dbReference>
<proteinExistence type="predicted"/>
<feature type="compositionally biased region" description="Low complexity" evidence="1">
    <location>
        <begin position="270"/>
        <end position="279"/>
    </location>
</feature>
<sequence length="992" mass="110022">MEAREPVDFRTMEDARAAQLEYEQASLACRARRVEEEEPDGEVALARSIVSALDDEGSEEALSSALVAAAVEDKFALRTAVRMIFSQKPRDKRALPRVLAACREQNLLRELQKRSRRARSSGMSRILTSLFIELRNTNVADEVPVAELVAAAMPDLVLTMEVLYTRTCCEACQSHFRELWPASLPKSKYFGELAWAIVGHQQNQGRQRAFALCRDWVLLLRWAARLGGQEERRSFARRTLLLREALLREAPQSGRWTCEHSHRNPGGSGAAPAVQGAAARLPGAAWPRAEGTSSQPRGARGCAEQAPALPHRGVLLRGPCRGPGRAEEARLSPSMMLALDTEWGDCSQQSPPSVIQVAIPGAAWVLDVLKLAEADLRELLHWVLDQEVQLLGFHFASDLPRLQLLVPHTRWAQVRDLQREAMQLAKKKGHTPGLGKLCELYLEKHLDKSLQCSDWDQRPLSAEQIRYAAADAAVLLDLAEAMDAAKVKSGEGNKNMARAQVVLADTTLERLGGLGPKTSAVLLPAPEECFDLVLAMEPLGYLDLSEYAEQLRPFIRRREKEEDRRNQVQLICVEFRERLEDARDELYSAGYYLADHEALPRMRQAVRKAGHDVGLLGLPSREKEQKKAAETQQAAGPRSWCIGLGLGPEWPPSEDSVCKDDNLPETYPLGCWILLSNLASLVTIFAWPYLPQLKSMMCFLDAVSINQADGQLMEQGVAYTVDTFVPFKTLVFEIAMYRKANPTGKITLAPVHLEVTALCLWLTMVILSLVQWSAWVRGVTAQTKIASLVLATVPVGCAIQKLRRSVHTQRQLLQALANFDLDAAGCRRDFDKKFVHDSIEQCYGSTGAFTEYVRGPLREELLASSFGMPLRYYLVIVSPGFCVSLEETVSLMKGQAPWQSVLSFMFARTIGAQVSLALGCQLCIYMCTRFSSPHAKVWVETLRSAAIVVVCTLVAICGVDLSLRVRQFGLGASAIWALLALGATFLSFRKRA</sequence>
<evidence type="ECO:0000313" key="4">
    <source>
        <dbReference type="EMBL" id="CAJ1399842.1"/>
    </source>
</evidence>
<accession>A0AA36J581</accession>
<name>A0AA36J581_9DINO</name>
<evidence type="ECO:0000259" key="3">
    <source>
        <dbReference type="SMART" id="SM00474"/>
    </source>
</evidence>
<reference evidence="4" key="1">
    <citation type="submission" date="2023-08" db="EMBL/GenBank/DDBJ databases">
        <authorList>
            <person name="Chen Y."/>
            <person name="Shah S."/>
            <person name="Dougan E. K."/>
            <person name="Thang M."/>
            <person name="Chan C."/>
        </authorList>
    </citation>
    <scope>NUCLEOTIDE SEQUENCE</scope>
</reference>
<protein>
    <recommendedName>
        <fullName evidence="3">3'-5' exonuclease domain-containing protein</fullName>
    </recommendedName>
</protein>
<dbReference type="InterPro" id="IPR052408">
    <property type="entry name" value="Exonuclease_MUT-7-like"/>
</dbReference>
<comment type="caution">
    <text evidence="4">The sequence shown here is derived from an EMBL/GenBank/DDBJ whole genome shotgun (WGS) entry which is preliminary data.</text>
</comment>
<feature type="region of interest" description="Disordered" evidence="1">
    <location>
        <begin position="256"/>
        <end position="304"/>
    </location>
</feature>
<keyword evidence="2" id="KW-0812">Transmembrane</keyword>
<feature type="transmembrane region" description="Helical" evidence="2">
    <location>
        <begin position="937"/>
        <end position="956"/>
    </location>
</feature>
<dbReference type="InterPro" id="IPR012337">
    <property type="entry name" value="RNaseH-like_sf"/>
</dbReference>
<feature type="domain" description="3'-5' exonuclease" evidence="3">
    <location>
        <begin position="317"/>
        <end position="487"/>
    </location>
</feature>
<keyword evidence="2" id="KW-0472">Membrane</keyword>
<evidence type="ECO:0000313" key="5">
    <source>
        <dbReference type="Proteomes" id="UP001178507"/>
    </source>
</evidence>
<dbReference type="Proteomes" id="UP001178507">
    <property type="component" value="Unassembled WGS sequence"/>
</dbReference>
<organism evidence="4 5">
    <name type="scientific">Effrenium voratum</name>
    <dbReference type="NCBI Taxonomy" id="2562239"/>
    <lineage>
        <taxon>Eukaryota</taxon>
        <taxon>Sar</taxon>
        <taxon>Alveolata</taxon>
        <taxon>Dinophyceae</taxon>
        <taxon>Suessiales</taxon>
        <taxon>Symbiodiniaceae</taxon>
        <taxon>Effrenium</taxon>
    </lineage>
</organism>
<dbReference type="PANTHER" id="PTHR47765">
    <property type="entry name" value="3'-5' EXONUCLEASE DOMAIN-CONTAINING PROTEIN"/>
    <property type="match status" value="1"/>
</dbReference>
<dbReference type="InterPro" id="IPR036397">
    <property type="entry name" value="RNaseH_sf"/>
</dbReference>
<dbReference type="GO" id="GO:0006139">
    <property type="term" value="P:nucleobase-containing compound metabolic process"/>
    <property type="evidence" value="ECO:0007669"/>
    <property type="project" value="InterPro"/>
</dbReference>
<dbReference type="SUPFAM" id="SSF53098">
    <property type="entry name" value="Ribonuclease H-like"/>
    <property type="match status" value="1"/>
</dbReference>
<dbReference type="GO" id="GO:0008408">
    <property type="term" value="F:3'-5' exonuclease activity"/>
    <property type="evidence" value="ECO:0007669"/>
    <property type="project" value="InterPro"/>
</dbReference>
<feature type="transmembrane region" description="Helical" evidence="2">
    <location>
        <begin position="968"/>
        <end position="988"/>
    </location>
</feature>
<gene>
    <name evidence="4" type="ORF">EVOR1521_LOCUS23308</name>
</gene>
<feature type="transmembrane region" description="Helical" evidence="2">
    <location>
        <begin position="901"/>
        <end position="925"/>
    </location>
</feature>
<keyword evidence="2" id="KW-1133">Transmembrane helix</keyword>
<dbReference type="EMBL" id="CAUJNA010003350">
    <property type="protein sequence ID" value="CAJ1399842.1"/>
    <property type="molecule type" value="Genomic_DNA"/>
</dbReference>
<dbReference type="AlphaFoldDB" id="A0AA36J581"/>
<keyword evidence="5" id="KW-1185">Reference proteome</keyword>
<evidence type="ECO:0000256" key="1">
    <source>
        <dbReference type="SAM" id="MobiDB-lite"/>
    </source>
</evidence>
<dbReference type="GO" id="GO:0003676">
    <property type="term" value="F:nucleic acid binding"/>
    <property type="evidence" value="ECO:0007669"/>
    <property type="project" value="InterPro"/>
</dbReference>
<dbReference type="SMART" id="SM00474">
    <property type="entry name" value="35EXOc"/>
    <property type="match status" value="1"/>
</dbReference>
<dbReference type="Pfam" id="PF01612">
    <property type="entry name" value="DNA_pol_A_exo1"/>
    <property type="match status" value="1"/>
</dbReference>